<evidence type="ECO:0000256" key="1">
    <source>
        <dbReference type="SAM" id="MobiDB-lite"/>
    </source>
</evidence>
<sequence>MNLIEEEENDEYEKRDLAYRTQIFWIYEELHDDDSDGKLDDDDSDDEFNENILEEKVVQSRTTKIS</sequence>
<name>A0ABP0EX94_CLALP</name>
<evidence type="ECO:0000313" key="3">
    <source>
        <dbReference type="Proteomes" id="UP001642483"/>
    </source>
</evidence>
<feature type="region of interest" description="Disordered" evidence="1">
    <location>
        <begin position="33"/>
        <end position="66"/>
    </location>
</feature>
<proteinExistence type="predicted"/>
<dbReference type="EMBL" id="CAWYQH010000001">
    <property type="protein sequence ID" value="CAK8671211.1"/>
    <property type="molecule type" value="Genomic_DNA"/>
</dbReference>
<gene>
    <name evidence="2" type="ORF">CVLEPA_LOCUS221</name>
</gene>
<reference evidence="2 3" key="1">
    <citation type="submission" date="2024-02" db="EMBL/GenBank/DDBJ databases">
        <authorList>
            <person name="Daric V."/>
            <person name="Darras S."/>
        </authorList>
    </citation>
    <scope>NUCLEOTIDE SEQUENCE [LARGE SCALE GENOMIC DNA]</scope>
</reference>
<feature type="compositionally biased region" description="Acidic residues" evidence="1">
    <location>
        <begin position="33"/>
        <end position="49"/>
    </location>
</feature>
<organism evidence="2 3">
    <name type="scientific">Clavelina lepadiformis</name>
    <name type="common">Light-bulb sea squirt</name>
    <name type="synonym">Ascidia lepadiformis</name>
    <dbReference type="NCBI Taxonomy" id="159417"/>
    <lineage>
        <taxon>Eukaryota</taxon>
        <taxon>Metazoa</taxon>
        <taxon>Chordata</taxon>
        <taxon>Tunicata</taxon>
        <taxon>Ascidiacea</taxon>
        <taxon>Aplousobranchia</taxon>
        <taxon>Clavelinidae</taxon>
        <taxon>Clavelina</taxon>
    </lineage>
</organism>
<evidence type="ECO:0000313" key="2">
    <source>
        <dbReference type="EMBL" id="CAK8671211.1"/>
    </source>
</evidence>
<accession>A0ABP0EX94</accession>
<comment type="caution">
    <text evidence="2">The sequence shown here is derived from an EMBL/GenBank/DDBJ whole genome shotgun (WGS) entry which is preliminary data.</text>
</comment>
<keyword evidence="3" id="KW-1185">Reference proteome</keyword>
<protein>
    <submittedName>
        <fullName evidence="2">Uncharacterized protein</fullName>
    </submittedName>
</protein>
<dbReference type="Proteomes" id="UP001642483">
    <property type="component" value="Unassembled WGS sequence"/>
</dbReference>